<name>A0A8T1PYM3_CARIL</name>
<accession>A0A8T1PYM3</accession>
<evidence type="ECO:0000313" key="2">
    <source>
        <dbReference type="Proteomes" id="UP000811609"/>
    </source>
</evidence>
<keyword evidence="2" id="KW-1185">Reference proteome</keyword>
<dbReference type="AlphaFoldDB" id="A0A8T1PYM3"/>
<evidence type="ECO:0000313" key="1">
    <source>
        <dbReference type="EMBL" id="KAG6649376.1"/>
    </source>
</evidence>
<gene>
    <name evidence="1" type="ORF">CIPAW_07G208000</name>
</gene>
<comment type="caution">
    <text evidence="1">The sequence shown here is derived from an EMBL/GenBank/DDBJ whole genome shotgun (WGS) entry which is preliminary data.</text>
</comment>
<reference evidence="1" key="1">
    <citation type="submission" date="2020-12" db="EMBL/GenBank/DDBJ databases">
        <title>WGS assembly of Carya illinoinensis cv. Pawnee.</title>
        <authorList>
            <person name="Platts A."/>
            <person name="Shu S."/>
            <person name="Wright S."/>
            <person name="Barry K."/>
            <person name="Edger P."/>
            <person name="Pires J.C."/>
            <person name="Schmutz J."/>
        </authorList>
    </citation>
    <scope>NUCLEOTIDE SEQUENCE</scope>
    <source>
        <tissue evidence="1">Leaf</tissue>
    </source>
</reference>
<dbReference type="Proteomes" id="UP000811609">
    <property type="component" value="Chromosome 7"/>
</dbReference>
<proteinExistence type="predicted"/>
<organism evidence="1 2">
    <name type="scientific">Carya illinoinensis</name>
    <name type="common">Pecan</name>
    <dbReference type="NCBI Taxonomy" id="32201"/>
    <lineage>
        <taxon>Eukaryota</taxon>
        <taxon>Viridiplantae</taxon>
        <taxon>Streptophyta</taxon>
        <taxon>Embryophyta</taxon>
        <taxon>Tracheophyta</taxon>
        <taxon>Spermatophyta</taxon>
        <taxon>Magnoliopsida</taxon>
        <taxon>eudicotyledons</taxon>
        <taxon>Gunneridae</taxon>
        <taxon>Pentapetalae</taxon>
        <taxon>rosids</taxon>
        <taxon>fabids</taxon>
        <taxon>Fagales</taxon>
        <taxon>Juglandaceae</taxon>
        <taxon>Carya</taxon>
    </lineage>
</organism>
<sequence>MITRAAKSECMILLHIFIEQKQPKEICPFSELCVNGTANTSYVRSYAKTLLLNEQMILCAIQGIKLCLGFTSINPADKRVSKNQTVPGMFKPLKYLLSKQNFPMTAHIEQNSSDSIES</sequence>
<protein>
    <submittedName>
        <fullName evidence="1">Uncharacterized protein</fullName>
    </submittedName>
</protein>
<dbReference type="EMBL" id="CM031815">
    <property type="protein sequence ID" value="KAG6649376.1"/>
    <property type="molecule type" value="Genomic_DNA"/>
</dbReference>